<protein>
    <submittedName>
        <fullName evidence="3">Kinesin-like protein NACK2</fullName>
    </submittedName>
</protein>
<evidence type="ECO:0000256" key="1">
    <source>
        <dbReference type="ARBA" id="ARBA00022701"/>
    </source>
</evidence>
<dbReference type="AlphaFoldDB" id="A0A2G2VHL0"/>
<sequence>MRFISLQGQESDWFISLQGQESDCKMYYKEREYLAKRVRLKLIADEKEMLYVKWDIPPESKQRRRLQLASKLWSDPLNTQNVSQSAEVVVKLVGFRESGEHVSAKFCFRSCCDKRHG</sequence>
<dbReference type="InterPro" id="IPR027640">
    <property type="entry name" value="Kinesin-like_fam"/>
</dbReference>
<reference evidence="4" key="2">
    <citation type="journal article" date="2017" name="J. Anim. Genet.">
        <title>Multiple reference genome sequences of hot pepper reveal the massive evolution of plant disease resistance genes by retroduplication.</title>
        <authorList>
            <person name="Kim S."/>
            <person name="Park J."/>
            <person name="Yeom S.-I."/>
            <person name="Kim Y.-M."/>
            <person name="Seo E."/>
            <person name="Kim K.-T."/>
            <person name="Kim M.-S."/>
            <person name="Lee J.M."/>
            <person name="Cheong K."/>
            <person name="Shin H.-S."/>
            <person name="Kim S.-B."/>
            <person name="Han K."/>
            <person name="Lee J."/>
            <person name="Park M."/>
            <person name="Lee H.-A."/>
            <person name="Lee H.-Y."/>
            <person name="Lee Y."/>
            <person name="Oh S."/>
            <person name="Lee J.H."/>
            <person name="Choi E."/>
            <person name="Choi E."/>
            <person name="Lee S.E."/>
            <person name="Jeon J."/>
            <person name="Kim H."/>
            <person name="Choi G."/>
            <person name="Song H."/>
            <person name="Lee J."/>
            <person name="Lee S.-C."/>
            <person name="Kwon J.-K."/>
            <person name="Lee H.-Y."/>
            <person name="Koo N."/>
            <person name="Hong Y."/>
            <person name="Kim R.W."/>
            <person name="Kang W.-H."/>
            <person name="Huh J.H."/>
            <person name="Kang B.-C."/>
            <person name="Yang T.-J."/>
            <person name="Lee Y.-H."/>
            <person name="Bennetzen J.L."/>
            <person name="Choi D."/>
        </authorList>
    </citation>
    <scope>NUCLEOTIDE SEQUENCE [LARGE SCALE GENOMIC DNA]</scope>
    <source>
        <strain evidence="4">cv. PBC81</strain>
    </source>
</reference>
<gene>
    <name evidence="3" type="ORF">CQW23_28765</name>
</gene>
<feature type="domain" description="NPK1-activating kinesin-like protein C-terminal" evidence="2">
    <location>
        <begin position="21"/>
        <end position="104"/>
    </location>
</feature>
<accession>A0A2G2VHL0</accession>
<dbReference type="STRING" id="33114.A0A2G2VHL0"/>
<dbReference type="OrthoDB" id="1717974at2759"/>
<dbReference type="Proteomes" id="UP000224567">
    <property type="component" value="Unassembled WGS sequence"/>
</dbReference>
<dbReference type="Pfam" id="PF11995">
    <property type="entry name" value="DUF3490"/>
    <property type="match status" value="1"/>
</dbReference>
<reference evidence="3 4" key="1">
    <citation type="journal article" date="2017" name="Genome Biol.">
        <title>New reference genome sequences of hot pepper reveal the massive evolution of plant disease-resistance genes by retroduplication.</title>
        <authorList>
            <person name="Kim S."/>
            <person name="Park J."/>
            <person name="Yeom S.I."/>
            <person name="Kim Y.M."/>
            <person name="Seo E."/>
            <person name="Kim K.T."/>
            <person name="Kim M.S."/>
            <person name="Lee J.M."/>
            <person name="Cheong K."/>
            <person name="Shin H.S."/>
            <person name="Kim S.B."/>
            <person name="Han K."/>
            <person name="Lee J."/>
            <person name="Park M."/>
            <person name="Lee H.A."/>
            <person name="Lee H.Y."/>
            <person name="Lee Y."/>
            <person name="Oh S."/>
            <person name="Lee J.H."/>
            <person name="Choi E."/>
            <person name="Choi E."/>
            <person name="Lee S.E."/>
            <person name="Jeon J."/>
            <person name="Kim H."/>
            <person name="Choi G."/>
            <person name="Song H."/>
            <person name="Lee J."/>
            <person name="Lee S.C."/>
            <person name="Kwon J.K."/>
            <person name="Lee H.Y."/>
            <person name="Koo N."/>
            <person name="Hong Y."/>
            <person name="Kim R.W."/>
            <person name="Kang W.H."/>
            <person name="Huh J.H."/>
            <person name="Kang B.C."/>
            <person name="Yang T.J."/>
            <person name="Lee Y.H."/>
            <person name="Bennetzen J.L."/>
            <person name="Choi D."/>
        </authorList>
    </citation>
    <scope>NUCLEOTIDE SEQUENCE [LARGE SCALE GENOMIC DNA]</scope>
    <source>
        <strain evidence="4">cv. PBC81</strain>
    </source>
</reference>
<proteinExistence type="predicted"/>
<dbReference type="EMBL" id="MLFT02000012">
    <property type="protein sequence ID" value="PHT32428.1"/>
    <property type="molecule type" value="Genomic_DNA"/>
</dbReference>
<dbReference type="GO" id="GO:0003777">
    <property type="term" value="F:microtubule motor activity"/>
    <property type="evidence" value="ECO:0007669"/>
    <property type="project" value="InterPro"/>
</dbReference>
<evidence type="ECO:0000259" key="2">
    <source>
        <dbReference type="Pfam" id="PF11995"/>
    </source>
</evidence>
<organism evidence="3 4">
    <name type="scientific">Capsicum baccatum</name>
    <name type="common">Peruvian pepper</name>
    <dbReference type="NCBI Taxonomy" id="33114"/>
    <lineage>
        <taxon>Eukaryota</taxon>
        <taxon>Viridiplantae</taxon>
        <taxon>Streptophyta</taxon>
        <taxon>Embryophyta</taxon>
        <taxon>Tracheophyta</taxon>
        <taxon>Spermatophyta</taxon>
        <taxon>Magnoliopsida</taxon>
        <taxon>eudicotyledons</taxon>
        <taxon>Gunneridae</taxon>
        <taxon>Pentapetalae</taxon>
        <taxon>asterids</taxon>
        <taxon>lamiids</taxon>
        <taxon>Solanales</taxon>
        <taxon>Solanaceae</taxon>
        <taxon>Solanoideae</taxon>
        <taxon>Capsiceae</taxon>
        <taxon>Capsicum</taxon>
    </lineage>
</organism>
<dbReference type="PANTHER" id="PTHR47968">
    <property type="entry name" value="CENTROMERE PROTEIN E"/>
    <property type="match status" value="1"/>
</dbReference>
<keyword evidence="1" id="KW-0493">Microtubule</keyword>
<keyword evidence="4" id="KW-1185">Reference proteome</keyword>
<dbReference type="GO" id="GO:0007018">
    <property type="term" value="P:microtubule-based movement"/>
    <property type="evidence" value="ECO:0007669"/>
    <property type="project" value="InterPro"/>
</dbReference>
<dbReference type="InterPro" id="IPR021881">
    <property type="entry name" value="NACK_C"/>
</dbReference>
<dbReference type="GO" id="GO:0005874">
    <property type="term" value="C:microtubule"/>
    <property type="evidence" value="ECO:0007669"/>
    <property type="project" value="UniProtKB-KW"/>
</dbReference>
<name>A0A2G2VHL0_CAPBA</name>
<evidence type="ECO:0000313" key="3">
    <source>
        <dbReference type="EMBL" id="PHT32428.1"/>
    </source>
</evidence>
<dbReference type="PANTHER" id="PTHR47968:SF39">
    <property type="entry name" value="KINESIN-LIKE PROTEIN KIN-7B"/>
    <property type="match status" value="1"/>
</dbReference>
<comment type="caution">
    <text evidence="3">The sequence shown here is derived from an EMBL/GenBank/DDBJ whole genome shotgun (WGS) entry which is preliminary data.</text>
</comment>
<evidence type="ECO:0000313" key="4">
    <source>
        <dbReference type="Proteomes" id="UP000224567"/>
    </source>
</evidence>